<gene>
    <name evidence="2" type="ordered locus">Plav_0863</name>
</gene>
<evidence type="ECO:0000256" key="1">
    <source>
        <dbReference type="SAM" id="SignalP"/>
    </source>
</evidence>
<dbReference type="HOGENOM" id="CLU_1843205_0_0_5"/>
<dbReference type="STRING" id="402881.Plav_0863"/>
<keyword evidence="3" id="KW-1185">Reference proteome</keyword>
<keyword evidence="1" id="KW-0732">Signal</keyword>
<dbReference type="eggNOG" id="ENOG502ZTNB">
    <property type="taxonomic scope" value="Bacteria"/>
</dbReference>
<accession>A7HRF3</accession>
<sequence length="139" mass="15187">MRSSNGRVLALIFCIIAATAAPAEARMRIETGRDLHTACTVLAENALNPQKPTPAKAHYCRQYIAGYFESLRHIRQNGTSESIYGPGNGDPYACLNLNGPRSYDQLAAQIVRTGDWNPPLLDGEALLLIQKTFSDNPPC</sequence>
<evidence type="ECO:0000313" key="3">
    <source>
        <dbReference type="Proteomes" id="UP000006377"/>
    </source>
</evidence>
<proteinExistence type="predicted"/>
<feature type="signal peptide" evidence="1">
    <location>
        <begin position="1"/>
        <end position="20"/>
    </location>
</feature>
<dbReference type="Proteomes" id="UP000006377">
    <property type="component" value="Chromosome"/>
</dbReference>
<dbReference type="AlphaFoldDB" id="A7HRF3"/>
<name>A7HRF3_PARL1</name>
<dbReference type="KEGG" id="pla:Plav_0863"/>
<reference evidence="2 3" key="1">
    <citation type="journal article" date="2011" name="Stand. Genomic Sci.">
        <title>Complete genome sequence of Parvibaculum lavamentivorans type strain (DS-1(T)).</title>
        <authorList>
            <person name="Schleheck D."/>
            <person name="Weiss M."/>
            <person name="Pitluck S."/>
            <person name="Bruce D."/>
            <person name="Land M.L."/>
            <person name="Han S."/>
            <person name="Saunders E."/>
            <person name="Tapia R."/>
            <person name="Detter C."/>
            <person name="Brettin T."/>
            <person name="Han J."/>
            <person name="Woyke T."/>
            <person name="Goodwin L."/>
            <person name="Pennacchio L."/>
            <person name="Nolan M."/>
            <person name="Cook A.M."/>
            <person name="Kjelleberg S."/>
            <person name="Thomas T."/>
        </authorList>
    </citation>
    <scope>NUCLEOTIDE SEQUENCE [LARGE SCALE GENOMIC DNA]</scope>
    <source>
        <strain evidence="3">DS-1 / DSM 13023 / NCIMB 13966</strain>
    </source>
</reference>
<feature type="chain" id="PRO_5002707416" description="Rap1a immunity protein domain-containing protein" evidence="1">
    <location>
        <begin position="21"/>
        <end position="139"/>
    </location>
</feature>
<evidence type="ECO:0008006" key="4">
    <source>
        <dbReference type="Google" id="ProtNLM"/>
    </source>
</evidence>
<protein>
    <recommendedName>
        <fullName evidence="4">Rap1a immunity protein domain-containing protein</fullName>
    </recommendedName>
</protein>
<evidence type="ECO:0000313" key="2">
    <source>
        <dbReference type="EMBL" id="ABS62486.1"/>
    </source>
</evidence>
<dbReference type="EMBL" id="CP000774">
    <property type="protein sequence ID" value="ABS62486.1"/>
    <property type="molecule type" value="Genomic_DNA"/>
</dbReference>
<organism evidence="2 3">
    <name type="scientific">Parvibaculum lavamentivorans (strain DS-1 / DSM 13023 / NCIMB 13966)</name>
    <dbReference type="NCBI Taxonomy" id="402881"/>
    <lineage>
        <taxon>Bacteria</taxon>
        <taxon>Pseudomonadati</taxon>
        <taxon>Pseudomonadota</taxon>
        <taxon>Alphaproteobacteria</taxon>
        <taxon>Hyphomicrobiales</taxon>
        <taxon>Parvibaculaceae</taxon>
        <taxon>Parvibaculum</taxon>
    </lineage>
</organism>